<protein>
    <submittedName>
        <fullName evidence="1">Uncharacterized protein</fullName>
    </submittedName>
</protein>
<reference evidence="1" key="1">
    <citation type="journal article" date="2011" name="PLoS ONE">
        <title>Ralstonia syzygii, the Blood Disease Bacterium and some Asian R. solanacearum strains form a single genomic species despite divergent lifestyles.</title>
        <authorList>
            <person name="Remenant B."/>
            <person name="de Cambiaire J.C."/>
            <person name="Cellier G."/>
            <person name="Jacobs J.M."/>
            <person name="Mangenot S."/>
            <person name="Barbe V."/>
            <person name="Lajus A."/>
            <person name="Vallenet D."/>
            <person name="Medigue C."/>
            <person name="Fegan M."/>
            <person name="Allen C."/>
            <person name="Prior P."/>
        </authorList>
    </citation>
    <scope>NUCLEOTIDE SEQUENCE</scope>
    <source>
        <strain evidence="1">R229</strain>
    </source>
</reference>
<dbReference type="EMBL" id="FR854074">
    <property type="protein sequence ID" value="CCA82125.1"/>
    <property type="molecule type" value="Genomic_DNA"/>
</dbReference>
<proteinExistence type="predicted"/>
<name>G2ZSW2_9RALS</name>
<organism evidence="1">
    <name type="scientific">blood disease bacterium R229</name>
    <dbReference type="NCBI Taxonomy" id="741978"/>
    <lineage>
        <taxon>Bacteria</taxon>
        <taxon>Pseudomonadati</taxon>
        <taxon>Pseudomonadota</taxon>
        <taxon>Betaproteobacteria</taxon>
        <taxon>Burkholderiales</taxon>
        <taxon>Burkholderiaceae</taxon>
        <taxon>Ralstonia</taxon>
        <taxon>Ralstonia solanacearum species complex</taxon>
    </lineage>
</organism>
<dbReference type="AlphaFoldDB" id="G2ZSW2"/>
<evidence type="ECO:0000313" key="1">
    <source>
        <dbReference type="EMBL" id="CCA82125.1"/>
    </source>
</evidence>
<sequence length="113" mass="12295">MTACSGVRNWSTVSVEGSAAMPLPAPIAQPASTIITPMPRLAVLQNHRGTPVIPEWAGWRMADSPVTTMWCALASQRVPDHLVLWNWVAMIKGRPPRRPSLFNRGGNAYCGCT</sequence>
<accession>G2ZSW2</accession>
<gene>
    <name evidence="1" type="ORF">BDB_180168</name>
</gene>
<reference evidence="1" key="2">
    <citation type="submission" date="2011-04" db="EMBL/GenBank/DDBJ databases">
        <authorList>
            <person name="Genoscope - CEA"/>
        </authorList>
    </citation>
    <scope>NUCLEOTIDE SEQUENCE</scope>
    <source>
        <strain evidence="1">R229</strain>
    </source>
</reference>